<gene>
    <name evidence="1" type="ORF">LCGC14_2409740</name>
</gene>
<proteinExistence type="predicted"/>
<dbReference type="AlphaFoldDB" id="A0A0F9BSQ3"/>
<name>A0A0F9BSQ3_9ZZZZ</name>
<accession>A0A0F9BSQ3</accession>
<evidence type="ECO:0000313" key="1">
    <source>
        <dbReference type="EMBL" id="KKL24994.1"/>
    </source>
</evidence>
<sequence length="65" mass="7304">MNYDLIFEHGEIYPTMPILRAMPKTDKGAPLKGAKPGYGTTEYEATADFIRRNLPATIDKVFTVK</sequence>
<protein>
    <submittedName>
        <fullName evidence="1">Uncharacterized protein</fullName>
    </submittedName>
</protein>
<organism evidence="1">
    <name type="scientific">marine sediment metagenome</name>
    <dbReference type="NCBI Taxonomy" id="412755"/>
    <lineage>
        <taxon>unclassified sequences</taxon>
        <taxon>metagenomes</taxon>
        <taxon>ecological metagenomes</taxon>
    </lineage>
</organism>
<reference evidence="1" key="1">
    <citation type="journal article" date="2015" name="Nature">
        <title>Complex archaea that bridge the gap between prokaryotes and eukaryotes.</title>
        <authorList>
            <person name="Spang A."/>
            <person name="Saw J.H."/>
            <person name="Jorgensen S.L."/>
            <person name="Zaremba-Niedzwiedzka K."/>
            <person name="Martijn J."/>
            <person name="Lind A.E."/>
            <person name="van Eijk R."/>
            <person name="Schleper C."/>
            <person name="Guy L."/>
            <person name="Ettema T.J."/>
        </authorList>
    </citation>
    <scope>NUCLEOTIDE SEQUENCE</scope>
</reference>
<dbReference type="EMBL" id="LAZR01036382">
    <property type="protein sequence ID" value="KKL24994.1"/>
    <property type="molecule type" value="Genomic_DNA"/>
</dbReference>
<comment type="caution">
    <text evidence="1">The sequence shown here is derived from an EMBL/GenBank/DDBJ whole genome shotgun (WGS) entry which is preliminary data.</text>
</comment>